<keyword evidence="2" id="KW-1185">Reference proteome</keyword>
<accession>A0A2P7SLJ3</accession>
<dbReference type="OrthoDB" id="8030936at2"/>
<protein>
    <recommendedName>
        <fullName evidence="3">Flagellar FliJ protein</fullName>
    </recommendedName>
</protein>
<evidence type="ECO:0000313" key="1">
    <source>
        <dbReference type="EMBL" id="PSJ63356.1"/>
    </source>
</evidence>
<name>A0A2P7SLJ3_9HYPH</name>
<sequence length="129" mass="14259">MTSRRERLRKLVVVQEQLKSLHETRHAGYVVAAAAASADAQELAARFGAEGSLAGLFPEIYNRRISTALGKAQANLRLAETEAQRIATATARTNMVERAWRDAARLDERANTERELLELLGRKTGDDAK</sequence>
<gene>
    <name evidence="1" type="ORF">C7I84_06890</name>
</gene>
<dbReference type="RefSeq" id="WP_106771419.1">
    <property type="nucleotide sequence ID" value="NZ_PXYK01000005.1"/>
</dbReference>
<evidence type="ECO:0000313" key="2">
    <source>
        <dbReference type="Proteomes" id="UP000241229"/>
    </source>
</evidence>
<reference evidence="1 2" key="1">
    <citation type="submission" date="2018-03" db="EMBL/GenBank/DDBJ databases">
        <title>The draft genome of Mesorhizobium sp. 6GN-30.</title>
        <authorList>
            <person name="Liu L."/>
            <person name="Li L."/>
            <person name="Wang T."/>
            <person name="Zhang X."/>
            <person name="Liang L."/>
        </authorList>
    </citation>
    <scope>NUCLEOTIDE SEQUENCE [LARGE SCALE GENOMIC DNA]</scope>
    <source>
        <strain evidence="1 2">6GN30</strain>
    </source>
</reference>
<evidence type="ECO:0008006" key="3">
    <source>
        <dbReference type="Google" id="ProtNLM"/>
    </source>
</evidence>
<proteinExistence type="predicted"/>
<organism evidence="1 2">
    <name type="scientific">Kumtagia ephedrae</name>
    <dbReference type="NCBI Taxonomy" id="2116701"/>
    <lineage>
        <taxon>Bacteria</taxon>
        <taxon>Pseudomonadati</taxon>
        <taxon>Pseudomonadota</taxon>
        <taxon>Alphaproteobacteria</taxon>
        <taxon>Hyphomicrobiales</taxon>
        <taxon>Phyllobacteriaceae</taxon>
        <taxon>Kumtagia</taxon>
    </lineage>
</organism>
<dbReference type="Proteomes" id="UP000241229">
    <property type="component" value="Unassembled WGS sequence"/>
</dbReference>
<dbReference type="AlphaFoldDB" id="A0A2P7SLJ3"/>
<dbReference type="EMBL" id="PXYK01000005">
    <property type="protein sequence ID" value="PSJ63356.1"/>
    <property type="molecule type" value="Genomic_DNA"/>
</dbReference>
<comment type="caution">
    <text evidence="1">The sequence shown here is derived from an EMBL/GenBank/DDBJ whole genome shotgun (WGS) entry which is preliminary data.</text>
</comment>